<dbReference type="KEGG" id="qsa:O6P43_026804"/>
<comment type="caution">
    <text evidence="2">The sequence shown here is derived from an EMBL/GenBank/DDBJ whole genome shotgun (WGS) entry which is preliminary data.</text>
</comment>
<gene>
    <name evidence="2" type="ORF">O6P43_026804</name>
</gene>
<dbReference type="Proteomes" id="UP001163823">
    <property type="component" value="Chromosome 11"/>
</dbReference>
<keyword evidence="3" id="KW-1185">Reference proteome</keyword>
<sequence length="70" mass="7602">MYSSSASRVLRGSRALFATPPKSSSASSATATTTTTTTTSSKQIWSYIKQHNLQSNFKGTSMGYKTKFHC</sequence>
<accession>A0AAD7L3E7</accession>
<name>A0AAD7L3E7_QUISA</name>
<organism evidence="2 3">
    <name type="scientific">Quillaja saponaria</name>
    <name type="common">Soap bark tree</name>
    <dbReference type="NCBI Taxonomy" id="32244"/>
    <lineage>
        <taxon>Eukaryota</taxon>
        <taxon>Viridiplantae</taxon>
        <taxon>Streptophyta</taxon>
        <taxon>Embryophyta</taxon>
        <taxon>Tracheophyta</taxon>
        <taxon>Spermatophyta</taxon>
        <taxon>Magnoliopsida</taxon>
        <taxon>eudicotyledons</taxon>
        <taxon>Gunneridae</taxon>
        <taxon>Pentapetalae</taxon>
        <taxon>rosids</taxon>
        <taxon>fabids</taxon>
        <taxon>Fabales</taxon>
        <taxon>Quillajaceae</taxon>
        <taxon>Quillaja</taxon>
    </lineage>
</organism>
<dbReference type="EMBL" id="JARAOO010000011">
    <property type="protein sequence ID" value="KAJ7950642.1"/>
    <property type="molecule type" value="Genomic_DNA"/>
</dbReference>
<reference evidence="2" key="1">
    <citation type="journal article" date="2023" name="Science">
        <title>Elucidation of the pathway for biosynthesis of saponin adjuvants from the soapbark tree.</title>
        <authorList>
            <person name="Reed J."/>
            <person name="Orme A."/>
            <person name="El-Demerdash A."/>
            <person name="Owen C."/>
            <person name="Martin L.B.B."/>
            <person name="Misra R.C."/>
            <person name="Kikuchi S."/>
            <person name="Rejzek M."/>
            <person name="Martin A.C."/>
            <person name="Harkess A."/>
            <person name="Leebens-Mack J."/>
            <person name="Louveau T."/>
            <person name="Stephenson M.J."/>
            <person name="Osbourn A."/>
        </authorList>
    </citation>
    <scope>NUCLEOTIDE SEQUENCE</scope>
    <source>
        <strain evidence="2">S10</strain>
    </source>
</reference>
<evidence type="ECO:0000313" key="3">
    <source>
        <dbReference type="Proteomes" id="UP001163823"/>
    </source>
</evidence>
<proteinExistence type="predicted"/>
<dbReference type="AlphaFoldDB" id="A0AAD7L3E7"/>
<evidence type="ECO:0000313" key="2">
    <source>
        <dbReference type="EMBL" id="KAJ7950642.1"/>
    </source>
</evidence>
<feature type="compositionally biased region" description="Low complexity" evidence="1">
    <location>
        <begin position="23"/>
        <end position="41"/>
    </location>
</feature>
<feature type="region of interest" description="Disordered" evidence="1">
    <location>
        <begin position="1"/>
        <end position="42"/>
    </location>
</feature>
<protein>
    <submittedName>
        <fullName evidence="2">Uncharacterized protein</fullName>
    </submittedName>
</protein>
<evidence type="ECO:0000256" key="1">
    <source>
        <dbReference type="SAM" id="MobiDB-lite"/>
    </source>
</evidence>